<reference evidence="2" key="1">
    <citation type="journal article" date="2015" name="Nature">
        <title>Complex archaea that bridge the gap between prokaryotes and eukaryotes.</title>
        <authorList>
            <person name="Spang A."/>
            <person name="Saw J.H."/>
            <person name="Jorgensen S.L."/>
            <person name="Zaremba-Niedzwiedzka K."/>
            <person name="Martijn J."/>
            <person name="Lind A.E."/>
            <person name="van Eijk R."/>
            <person name="Schleper C."/>
            <person name="Guy L."/>
            <person name="Ettema T.J."/>
        </authorList>
    </citation>
    <scope>NUCLEOTIDE SEQUENCE</scope>
</reference>
<dbReference type="EMBL" id="LAZR01049200">
    <property type="protein sequence ID" value="KKK90202.1"/>
    <property type="molecule type" value="Genomic_DNA"/>
</dbReference>
<name>A0A0F8Z8T7_9ZZZZ</name>
<feature type="transmembrane region" description="Helical" evidence="1">
    <location>
        <begin position="6"/>
        <end position="24"/>
    </location>
</feature>
<dbReference type="AlphaFoldDB" id="A0A0F8Z8T7"/>
<keyword evidence="1" id="KW-1133">Transmembrane helix</keyword>
<accession>A0A0F8Z8T7</accession>
<evidence type="ECO:0000313" key="2">
    <source>
        <dbReference type="EMBL" id="KKK90202.1"/>
    </source>
</evidence>
<proteinExistence type="predicted"/>
<feature type="transmembrane region" description="Helical" evidence="1">
    <location>
        <begin position="31"/>
        <end position="50"/>
    </location>
</feature>
<keyword evidence="1" id="KW-0812">Transmembrane</keyword>
<comment type="caution">
    <text evidence="2">The sequence shown here is derived from an EMBL/GenBank/DDBJ whole genome shotgun (WGS) entry which is preliminary data.</text>
</comment>
<evidence type="ECO:0000256" key="1">
    <source>
        <dbReference type="SAM" id="Phobius"/>
    </source>
</evidence>
<gene>
    <name evidence="2" type="ORF">LCGC14_2725460</name>
</gene>
<keyword evidence="1" id="KW-0472">Membrane</keyword>
<sequence>MLTDPLFWNGIIRIALGLTVIIVVHRSTTVNADEGLLFHLLALAIMLGGIP</sequence>
<protein>
    <submittedName>
        <fullName evidence="2">Uncharacterized protein</fullName>
    </submittedName>
</protein>
<organism evidence="2">
    <name type="scientific">marine sediment metagenome</name>
    <dbReference type="NCBI Taxonomy" id="412755"/>
    <lineage>
        <taxon>unclassified sequences</taxon>
        <taxon>metagenomes</taxon>
        <taxon>ecological metagenomes</taxon>
    </lineage>
</organism>